<protein>
    <submittedName>
        <fullName evidence="1">Uncharacterized protein</fullName>
    </submittedName>
</protein>
<dbReference type="EMBL" id="CCXQ01000092">
    <property type="protein sequence ID" value="CEH11149.1"/>
    <property type="molecule type" value="Genomic_DNA"/>
</dbReference>
<evidence type="ECO:0000313" key="1">
    <source>
        <dbReference type="EMBL" id="CEH11149.1"/>
    </source>
</evidence>
<organism evidence="1 2">
    <name type="scientific">Anaplasma phagocytophilum</name>
    <name type="common">Ehrlichia phagocytophila</name>
    <dbReference type="NCBI Taxonomy" id="948"/>
    <lineage>
        <taxon>Bacteria</taxon>
        <taxon>Pseudomonadati</taxon>
        <taxon>Pseudomonadota</taxon>
        <taxon>Alphaproteobacteria</taxon>
        <taxon>Rickettsiales</taxon>
        <taxon>Anaplasmataceae</taxon>
        <taxon>Anaplasma</taxon>
        <taxon>phagocytophilum group</taxon>
    </lineage>
</organism>
<accession>A0A098GJH2</accession>
<dbReference type="Proteomes" id="UP000055047">
    <property type="component" value="Unassembled WGS sequence"/>
</dbReference>
<proteinExistence type="predicted"/>
<sequence>MVDNIPSPSKGRDDIPDTHERIIHYINITAKNIDDSIVEMDSIRDILQEMEGEALSVDSLESKFSEEASFWKSLTETAVCVLYPKFIISY</sequence>
<dbReference type="RefSeq" id="WP_060757837.1">
    <property type="nucleotide sequence ID" value="NZ_CCXQ01000092.1"/>
</dbReference>
<dbReference type="AlphaFoldDB" id="A0A098GJH2"/>
<name>A0A098GJH2_ANAPH</name>
<reference evidence="1 2" key="1">
    <citation type="submission" date="2014-09" db="EMBL/GenBank/DDBJ databases">
        <authorList>
            <person name="Loux Valentin"/>
            <person name="Dugat Thibaut"/>
        </authorList>
    </citation>
    <scope>NUCLEOTIDE SEQUENCE [LARGE SCALE GENOMIC DNA]</scope>
    <source>
        <strain evidence="1 2">BOV-10_179</strain>
    </source>
</reference>
<evidence type="ECO:0000313" key="2">
    <source>
        <dbReference type="Proteomes" id="UP000055047"/>
    </source>
</evidence>
<gene>
    <name evidence="1" type="ORF">ANAPHAGO_00574</name>
</gene>